<dbReference type="InterPro" id="IPR029016">
    <property type="entry name" value="GAF-like_dom_sf"/>
</dbReference>
<dbReference type="PANTHER" id="PTHR43102:SF2">
    <property type="entry name" value="GAF DOMAIN-CONTAINING PROTEIN"/>
    <property type="match status" value="1"/>
</dbReference>
<organism evidence="4 5">
    <name type="scientific">Pedobacter westerhofensis</name>
    <dbReference type="NCBI Taxonomy" id="425512"/>
    <lineage>
        <taxon>Bacteria</taxon>
        <taxon>Pseudomonadati</taxon>
        <taxon>Bacteroidota</taxon>
        <taxon>Sphingobacteriia</taxon>
        <taxon>Sphingobacteriales</taxon>
        <taxon>Sphingobacteriaceae</taxon>
        <taxon>Pedobacter</taxon>
    </lineage>
</organism>
<evidence type="ECO:0000256" key="1">
    <source>
        <dbReference type="ARBA" id="ARBA00000085"/>
    </source>
</evidence>
<evidence type="ECO:0000259" key="3">
    <source>
        <dbReference type="SMART" id="SM00388"/>
    </source>
</evidence>
<gene>
    <name evidence="4" type="ORF">SAMN06265348_10348</name>
</gene>
<comment type="catalytic activity">
    <reaction evidence="1">
        <text>ATP + protein L-histidine = ADP + protein N-phospho-L-histidine.</text>
        <dbReference type="EC" id="2.7.13.3"/>
    </reaction>
</comment>
<dbReference type="EMBL" id="FXTN01000003">
    <property type="protein sequence ID" value="SMO51634.1"/>
    <property type="molecule type" value="Genomic_DNA"/>
</dbReference>
<reference evidence="4 5" key="1">
    <citation type="submission" date="2017-05" db="EMBL/GenBank/DDBJ databases">
        <authorList>
            <person name="Varghese N."/>
            <person name="Submissions S."/>
        </authorList>
    </citation>
    <scope>NUCLEOTIDE SEQUENCE [LARGE SCALE GENOMIC DNA]</scope>
    <source>
        <strain evidence="4 5">DSM 19036</strain>
    </source>
</reference>
<keyword evidence="5" id="KW-1185">Reference proteome</keyword>
<sequence length="249" mass="27715">MPVNLIPDDELARIDALNRFEILNTLPESDFDAIAVLASEIFDTERAHICFVDKEDVFIKASLPANYEPRAVSRAHSLCSLSILKEGVTVYGDTRQHYELTDSPFLSTEDEILFYAAAPIKNREGSALGTICVTDNKPHLDVTEKQTKLLMTLANIVMEKLETRLANRQLMRAHDECLHRLSHDLKNPVTSISLYAQLLGSREMSAEKVFSMASKIEISSKKIENVLGNALSGINGAAKPSRSKPEYHS</sequence>
<dbReference type="GO" id="GO:0000155">
    <property type="term" value="F:phosphorelay sensor kinase activity"/>
    <property type="evidence" value="ECO:0007669"/>
    <property type="project" value="InterPro"/>
</dbReference>
<dbReference type="AlphaFoldDB" id="A0A521BWQ8"/>
<name>A0A521BWQ8_9SPHI</name>
<dbReference type="Gene3D" id="1.10.287.130">
    <property type="match status" value="1"/>
</dbReference>
<evidence type="ECO:0000313" key="4">
    <source>
        <dbReference type="EMBL" id="SMO51634.1"/>
    </source>
</evidence>
<dbReference type="OrthoDB" id="9811889at2"/>
<evidence type="ECO:0000313" key="5">
    <source>
        <dbReference type="Proteomes" id="UP000320300"/>
    </source>
</evidence>
<protein>
    <recommendedName>
        <fullName evidence="2">histidine kinase</fullName>
        <ecNumber evidence="2">2.7.13.3</ecNumber>
    </recommendedName>
</protein>
<dbReference type="PANTHER" id="PTHR43102">
    <property type="entry name" value="SLR1143 PROTEIN"/>
    <property type="match status" value="1"/>
</dbReference>
<proteinExistence type="predicted"/>
<dbReference type="InterPro" id="IPR003661">
    <property type="entry name" value="HisK_dim/P_dom"/>
</dbReference>
<dbReference type="CDD" id="cd00082">
    <property type="entry name" value="HisKA"/>
    <property type="match status" value="1"/>
</dbReference>
<dbReference type="Gene3D" id="3.30.450.40">
    <property type="match status" value="1"/>
</dbReference>
<dbReference type="Pfam" id="PF00512">
    <property type="entry name" value="HisKA"/>
    <property type="match status" value="1"/>
</dbReference>
<dbReference type="Proteomes" id="UP000320300">
    <property type="component" value="Unassembled WGS sequence"/>
</dbReference>
<dbReference type="SMART" id="SM00388">
    <property type="entry name" value="HisKA"/>
    <property type="match status" value="1"/>
</dbReference>
<dbReference type="SUPFAM" id="SSF47384">
    <property type="entry name" value="Homodimeric domain of signal transducing histidine kinase"/>
    <property type="match status" value="1"/>
</dbReference>
<dbReference type="InterPro" id="IPR036097">
    <property type="entry name" value="HisK_dim/P_sf"/>
</dbReference>
<dbReference type="RefSeq" id="WP_142527269.1">
    <property type="nucleotide sequence ID" value="NZ_CBCSJO010000004.1"/>
</dbReference>
<dbReference type="InterPro" id="IPR003018">
    <property type="entry name" value="GAF"/>
</dbReference>
<accession>A0A521BWQ8</accession>
<dbReference type="Pfam" id="PF01590">
    <property type="entry name" value="GAF"/>
    <property type="match status" value="1"/>
</dbReference>
<dbReference type="SUPFAM" id="SSF55781">
    <property type="entry name" value="GAF domain-like"/>
    <property type="match status" value="1"/>
</dbReference>
<evidence type="ECO:0000256" key="2">
    <source>
        <dbReference type="ARBA" id="ARBA00012438"/>
    </source>
</evidence>
<dbReference type="EC" id="2.7.13.3" evidence="2"/>
<feature type="domain" description="Signal transduction histidine kinase dimerisation/phosphoacceptor" evidence="3">
    <location>
        <begin position="173"/>
        <end position="239"/>
    </location>
</feature>